<proteinExistence type="predicted"/>
<evidence type="ECO:0000259" key="2">
    <source>
        <dbReference type="Pfam" id="PF16344"/>
    </source>
</evidence>
<gene>
    <name evidence="3" type="ORF">J6I44_16935</name>
</gene>
<evidence type="ECO:0000313" key="3">
    <source>
        <dbReference type="EMBL" id="MCW9708550.1"/>
    </source>
</evidence>
<name>A0ABT3PRQ7_9BACT</name>
<organism evidence="3 4">
    <name type="scientific">Fodinibius salsisoli</name>
    <dbReference type="NCBI Taxonomy" id="2820877"/>
    <lineage>
        <taxon>Bacteria</taxon>
        <taxon>Pseudomonadati</taxon>
        <taxon>Balneolota</taxon>
        <taxon>Balneolia</taxon>
        <taxon>Balneolales</taxon>
        <taxon>Balneolaceae</taxon>
        <taxon>Fodinibius</taxon>
    </lineage>
</organism>
<dbReference type="PIRSF" id="PIRSF018266">
    <property type="entry name" value="FecR"/>
    <property type="match status" value="1"/>
</dbReference>
<dbReference type="RefSeq" id="WP_265767335.1">
    <property type="nucleotide sequence ID" value="NZ_JAGGJA010000014.1"/>
</dbReference>
<reference evidence="3 4" key="1">
    <citation type="submission" date="2021-03" db="EMBL/GenBank/DDBJ databases">
        <title>Aliifodinibius sp. nov., a new bacterium isolated from saline soil.</title>
        <authorList>
            <person name="Galisteo C."/>
            <person name="De La Haba R."/>
            <person name="Sanchez-Porro C."/>
            <person name="Ventosa A."/>
        </authorList>
    </citation>
    <scope>NUCLEOTIDE SEQUENCE [LARGE SCALE GENOMIC DNA]</scope>
    <source>
        <strain evidence="3 4">1BSP15-2V2</strain>
    </source>
</reference>
<dbReference type="Pfam" id="PF04773">
    <property type="entry name" value="FecR"/>
    <property type="match status" value="1"/>
</dbReference>
<keyword evidence="4" id="KW-1185">Reference proteome</keyword>
<comment type="caution">
    <text evidence="3">The sequence shown here is derived from an EMBL/GenBank/DDBJ whole genome shotgun (WGS) entry which is preliminary data.</text>
</comment>
<dbReference type="InterPro" id="IPR032508">
    <property type="entry name" value="FecR_C"/>
</dbReference>
<dbReference type="InterPro" id="IPR006860">
    <property type="entry name" value="FecR"/>
</dbReference>
<dbReference type="Gene3D" id="3.55.50.30">
    <property type="match status" value="1"/>
</dbReference>
<feature type="domain" description="Protein FecR C-terminal" evidence="2">
    <location>
        <begin position="288"/>
        <end position="354"/>
    </location>
</feature>
<dbReference type="PANTHER" id="PTHR30273:SF2">
    <property type="entry name" value="PROTEIN FECR"/>
    <property type="match status" value="1"/>
</dbReference>
<protein>
    <submittedName>
        <fullName evidence="3">FecR domain-containing protein</fullName>
    </submittedName>
</protein>
<dbReference type="InterPro" id="IPR012373">
    <property type="entry name" value="Ferrdict_sens_TM"/>
</dbReference>
<dbReference type="PANTHER" id="PTHR30273">
    <property type="entry name" value="PERIPLASMIC SIGNAL SENSOR AND SIGMA FACTOR ACTIVATOR FECR-RELATED"/>
    <property type="match status" value="1"/>
</dbReference>
<dbReference type="EMBL" id="JAGGJA010000014">
    <property type="protein sequence ID" value="MCW9708550.1"/>
    <property type="molecule type" value="Genomic_DNA"/>
</dbReference>
<dbReference type="Proteomes" id="UP001207918">
    <property type="component" value="Unassembled WGS sequence"/>
</dbReference>
<feature type="domain" description="FecR protein" evidence="1">
    <location>
        <begin position="145"/>
        <end position="239"/>
    </location>
</feature>
<accession>A0ABT3PRQ7</accession>
<dbReference type="Gene3D" id="2.60.120.1440">
    <property type="match status" value="1"/>
</dbReference>
<evidence type="ECO:0000259" key="1">
    <source>
        <dbReference type="Pfam" id="PF04773"/>
    </source>
</evidence>
<evidence type="ECO:0000313" key="4">
    <source>
        <dbReference type="Proteomes" id="UP001207918"/>
    </source>
</evidence>
<sequence length="358" mass="40952">MELNEPDYSLLARYLAEKCTVEERQIVERWIVEAPDNVRKLKEFKRIWELSGAERNSEREGRIPEQEWEQLKLQMNSEERKGARLTNISSTSLYEHKRFSIHSAFQKTIRVAAILLVAGFCGIFAYSHWSESTTESVSREPILKEINTSVAQRANLTLGDGTEVILNADSKMEFPENFAPDIREVYLQGEAHFNVKSNPDRPFVIHSAGTVTRVLGTSFAIRSYPEEAQVQVVVEEGRVSFRSTEKPSSSASILNENELGRYLLSDGRVVTDSVDDMELYLGWKKGILKFKEAPLSKVAREIERRYGVQVTFEEEETAAMSLTAFLKSRSIRNVLDVIATSLNINYRFENNDVTFYQE</sequence>
<dbReference type="Pfam" id="PF16344">
    <property type="entry name" value="FecR_C"/>
    <property type="match status" value="1"/>
</dbReference>